<evidence type="ECO:0000313" key="2">
    <source>
        <dbReference type="Proteomes" id="UP001162972"/>
    </source>
</evidence>
<name>A0AAD6KFA7_9ROSI</name>
<protein>
    <submittedName>
        <fullName evidence="1">Uncharacterized protein</fullName>
    </submittedName>
</protein>
<proteinExistence type="predicted"/>
<organism evidence="1 2">
    <name type="scientific">Salix udensis</name>
    <dbReference type="NCBI Taxonomy" id="889485"/>
    <lineage>
        <taxon>Eukaryota</taxon>
        <taxon>Viridiplantae</taxon>
        <taxon>Streptophyta</taxon>
        <taxon>Embryophyta</taxon>
        <taxon>Tracheophyta</taxon>
        <taxon>Spermatophyta</taxon>
        <taxon>Magnoliopsida</taxon>
        <taxon>eudicotyledons</taxon>
        <taxon>Gunneridae</taxon>
        <taxon>Pentapetalae</taxon>
        <taxon>rosids</taxon>
        <taxon>fabids</taxon>
        <taxon>Malpighiales</taxon>
        <taxon>Salicaceae</taxon>
        <taxon>Saliceae</taxon>
        <taxon>Salix</taxon>
    </lineage>
</organism>
<dbReference type="EMBL" id="JAPFFJ010000007">
    <property type="protein sequence ID" value="KAJ6422436.1"/>
    <property type="molecule type" value="Genomic_DNA"/>
</dbReference>
<evidence type="ECO:0000313" key="1">
    <source>
        <dbReference type="EMBL" id="KAJ6422436.1"/>
    </source>
</evidence>
<sequence length="126" mass="14392">MRRKYEQIAHGLCTCSNIILVYLELLQLKKLKLSFETVIKDLFIRVHHQCSYSLGMPHDDLYSVPYNPGTKSGICALLLSNVFYVDDRRHLFTHGGALGFLGKDVGLQLHEKEIPRATMALKMMQV</sequence>
<dbReference type="Proteomes" id="UP001162972">
    <property type="component" value="Chromosome 19"/>
</dbReference>
<comment type="caution">
    <text evidence="1">The sequence shown here is derived from an EMBL/GenBank/DDBJ whole genome shotgun (WGS) entry which is preliminary data.</text>
</comment>
<keyword evidence="2" id="KW-1185">Reference proteome</keyword>
<dbReference type="AlphaFoldDB" id="A0AAD6KFA7"/>
<accession>A0AAD6KFA7</accession>
<reference evidence="1 2" key="1">
    <citation type="journal article" date="2023" name="Int. J. Mol. Sci.">
        <title>De Novo Assembly and Annotation of 11 Diverse Shrub Willow (Salix) Genomes Reveals Novel Gene Organization in Sex-Linked Regions.</title>
        <authorList>
            <person name="Hyden B."/>
            <person name="Feng K."/>
            <person name="Yates T.B."/>
            <person name="Jawdy S."/>
            <person name="Cereghino C."/>
            <person name="Smart L.B."/>
            <person name="Muchero W."/>
        </authorList>
    </citation>
    <scope>NUCLEOTIDE SEQUENCE [LARGE SCALE GENOMIC DNA]</scope>
    <source>
        <tissue evidence="1">Shoot tip</tissue>
    </source>
</reference>
<gene>
    <name evidence="1" type="ORF">OIU84_027404</name>
</gene>